<dbReference type="PANTHER" id="PTHR30151">
    <property type="entry name" value="ALKANE SULFONATE ABC TRANSPORTER-RELATED, MEMBRANE SUBUNIT"/>
    <property type="match status" value="1"/>
</dbReference>
<accession>A0A1H8XFM9</accession>
<comment type="subcellular location">
    <subcellularLocation>
        <location evidence="1 7">Cell membrane</location>
        <topology evidence="1 7">Multi-pass membrane protein</topology>
    </subcellularLocation>
</comment>
<dbReference type="OrthoDB" id="9804353at2"/>
<dbReference type="FunFam" id="1.10.3720.10:FF:000003">
    <property type="entry name" value="Aliphatic sulfonate ABC transporter permease"/>
    <property type="match status" value="1"/>
</dbReference>
<evidence type="ECO:0000256" key="5">
    <source>
        <dbReference type="ARBA" id="ARBA00022989"/>
    </source>
</evidence>
<feature type="domain" description="ABC transmembrane type-1" evidence="8">
    <location>
        <begin position="95"/>
        <end position="279"/>
    </location>
</feature>
<keyword evidence="2 7" id="KW-0813">Transport</keyword>
<dbReference type="Proteomes" id="UP000198847">
    <property type="component" value="Unassembled WGS sequence"/>
</dbReference>
<evidence type="ECO:0000256" key="6">
    <source>
        <dbReference type="ARBA" id="ARBA00023136"/>
    </source>
</evidence>
<feature type="transmembrane region" description="Helical" evidence="7">
    <location>
        <begin position="99"/>
        <end position="124"/>
    </location>
</feature>
<keyword evidence="5 7" id="KW-1133">Transmembrane helix</keyword>
<evidence type="ECO:0000256" key="3">
    <source>
        <dbReference type="ARBA" id="ARBA00022475"/>
    </source>
</evidence>
<dbReference type="EMBL" id="FODY01000023">
    <property type="protein sequence ID" value="SEP38696.1"/>
    <property type="molecule type" value="Genomic_DNA"/>
</dbReference>
<evidence type="ECO:0000256" key="2">
    <source>
        <dbReference type="ARBA" id="ARBA00022448"/>
    </source>
</evidence>
<gene>
    <name evidence="9" type="ORF">SAMN04490178_12341</name>
</gene>
<keyword evidence="4 7" id="KW-0812">Transmembrane</keyword>
<dbReference type="RefSeq" id="WP_091749868.1">
    <property type="nucleotide sequence ID" value="NZ_FODY01000023.1"/>
</dbReference>
<keyword evidence="3" id="KW-1003">Cell membrane</keyword>
<feature type="transmembrane region" description="Helical" evidence="7">
    <location>
        <begin position="42"/>
        <end position="63"/>
    </location>
</feature>
<dbReference type="InterPro" id="IPR035906">
    <property type="entry name" value="MetI-like_sf"/>
</dbReference>
<evidence type="ECO:0000256" key="7">
    <source>
        <dbReference type="RuleBase" id="RU363032"/>
    </source>
</evidence>
<sequence>MYKQVEVAKGAEFMVKYNSEDKALFSTIKDSFTPRQSITPQVYAVLGAATFGAVFILWGLLTYSGMVDALFMPTPTAAAQAAVKLFAELGYSQDILITIIRVMAGFVIAAMVAVPLGILIGTYTPVEALLEPIMSFVRYLPASAFIPLFILWIGVDEPEKIAVIITGSLPQLVLMVAVATRKVSGDLIEVAYTLGTSKAAVLWKIILPASMPAILDAVRMVLGWAWTYVIVAELVGASSGIGYMIIQSQRMLSTANIFVGILSIGLIGLAFDYCFKMLQRKLFPWS</sequence>
<proteinExistence type="inferred from homology"/>
<evidence type="ECO:0000313" key="10">
    <source>
        <dbReference type="Proteomes" id="UP000198847"/>
    </source>
</evidence>
<dbReference type="SUPFAM" id="SSF161098">
    <property type="entry name" value="MetI-like"/>
    <property type="match status" value="1"/>
</dbReference>
<dbReference type="GO" id="GO:0042918">
    <property type="term" value="P:alkanesulfonate transmembrane transport"/>
    <property type="evidence" value="ECO:0007669"/>
    <property type="project" value="UniProtKB-ARBA"/>
</dbReference>
<keyword evidence="6 7" id="KW-0472">Membrane</keyword>
<evidence type="ECO:0000313" key="9">
    <source>
        <dbReference type="EMBL" id="SEP38696.1"/>
    </source>
</evidence>
<keyword evidence="10" id="KW-1185">Reference proteome</keyword>
<evidence type="ECO:0000259" key="8">
    <source>
        <dbReference type="PROSITE" id="PS50928"/>
    </source>
</evidence>
<dbReference type="InterPro" id="IPR000515">
    <property type="entry name" value="MetI-like"/>
</dbReference>
<organism evidence="9 10">
    <name type="scientific">Propionispora vibrioides</name>
    <dbReference type="NCBI Taxonomy" id="112903"/>
    <lineage>
        <taxon>Bacteria</taxon>
        <taxon>Bacillati</taxon>
        <taxon>Bacillota</taxon>
        <taxon>Negativicutes</taxon>
        <taxon>Selenomonadales</taxon>
        <taxon>Sporomusaceae</taxon>
        <taxon>Propionispora</taxon>
    </lineage>
</organism>
<name>A0A1H8XFM9_9FIRM</name>
<dbReference type="Gene3D" id="1.10.3720.10">
    <property type="entry name" value="MetI-like"/>
    <property type="match status" value="1"/>
</dbReference>
<dbReference type="PANTHER" id="PTHR30151:SF0">
    <property type="entry name" value="ABC TRANSPORTER PERMEASE PROTEIN MJ0413-RELATED"/>
    <property type="match status" value="1"/>
</dbReference>
<dbReference type="AlphaFoldDB" id="A0A1H8XFM9"/>
<dbReference type="PROSITE" id="PS50928">
    <property type="entry name" value="ABC_TM1"/>
    <property type="match status" value="1"/>
</dbReference>
<dbReference type="STRING" id="112903.SAMN04490178_12341"/>
<dbReference type="GO" id="GO:0005886">
    <property type="term" value="C:plasma membrane"/>
    <property type="evidence" value="ECO:0007669"/>
    <property type="project" value="UniProtKB-SubCell"/>
</dbReference>
<evidence type="ECO:0000256" key="1">
    <source>
        <dbReference type="ARBA" id="ARBA00004651"/>
    </source>
</evidence>
<protein>
    <submittedName>
        <fullName evidence="9">NitT/TauT family transport system permease protein</fullName>
    </submittedName>
</protein>
<comment type="similarity">
    <text evidence="7">Belongs to the binding-protein-dependent transport system permease family.</text>
</comment>
<feature type="transmembrane region" description="Helical" evidence="7">
    <location>
        <begin position="161"/>
        <end position="180"/>
    </location>
</feature>
<dbReference type="CDD" id="cd06261">
    <property type="entry name" value="TM_PBP2"/>
    <property type="match status" value="1"/>
</dbReference>
<reference evidence="9 10" key="1">
    <citation type="submission" date="2016-10" db="EMBL/GenBank/DDBJ databases">
        <authorList>
            <person name="de Groot N.N."/>
        </authorList>
    </citation>
    <scope>NUCLEOTIDE SEQUENCE [LARGE SCALE GENOMIC DNA]</scope>
    <source>
        <strain evidence="9 10">DSM 13305</strain>
    </source>
</reference>
<feature type="transmembrane region" description="Helical" evidence="7">
    <location>
        <begin position="225"/>
        <end position="246"/>
    </location>
</feature>
<evidence type="ECO:0000256" key="4">
    <source>
        <dbReference type="ARBA" id="ARBA00022692"/>
    </source>
</evidence>
<feature type="transmembrane region" description="Helical" evidence="7">
    <location>
        <begin position="136"/>
        <end position="154"/>
    </location>
</feature>
<dbReference type="Pfam" id="PF00528">
    <property type="entry name" value="BPD_transp_1"/>
    <property type="match status" value="1"/>
</dbReference>
<feature type="transmembrane region" description="Helical" evidence="7">
    <location>
        <begin position="252"/>
        <end position="275"/>
    </location>
</feature>